<dbReference type="Proteomes" id="UP000482155">
    <property type="component" value="Unassembled WGS sequence"/>
</dbReference>
<accession>A0A6B3SXH3</accession>
<evidence type="ECO:0000313" key="2">
    <source>
        <dbReference type="Proteomes" id="UP000482155"/>
    </source>
</evidence>
<comment type="caution">
    <text evidence="1">The sequence shown here is derived from an EMBL/GenBank/DDBJ whole genome shotgun (WGS) entry which is preliminary data.</text>
</comment>
<dbReference type="Pfam" id="PF14334">
    <property type="entry name" value="DUF4390"/>
    <property type="match status" value="1"/>
</dbReference>
<proteinExistence type="predicted"/>
<evidence type="ECO:0000313" key="1">
    <source>
        <dbReference type="EMBL" id="NEX63836.1"/>
    </source>
</evidence>
<protein>
    <submittedName>
        <fullName evidence="1">DUF4390 domain-containing protein</fullName>
    </submittedName>
</protein>
<dbReference type="EMBL" id="JAAIVB010000076">
    <property type="protein sequence ID" value="NEX63836.1"/>
    <property type="molecule type" value="Genomic_DNA"/>
</dbReference>
<dbReference type="AlphaFoldDB" id="A0A6B3SXH3"/>
<reference evidence="1 2" key="1">
    <citation type="submission" date="2020-02" db="EMBL/GenBank/DDBJ databases">
        <authorList>
            <person name="Kim M.K."/>
        </authorList>
    </citation>
    <scope>NUCLEOTIDE SEQUENCE [LARGE SCALE GENOMIC DNA]</scope>
    <source>
        <strain evidence="1 2">17J57-3</strain>
    </source>
</reference>
<keyword evidence="2" id="KW-1185">Reference proteome</keyword>
<sequence>MAAMFLSAAGLPSARAAEVEITRASLENSDDGYKLALSFSLELNRSLEDAISRGIPLYFTTEVEVTRPRWYWFNEKVVSITQTTRISYNTLTRQYQASLGGQLQASFQTLDEALSLIRRPGRWLIAERGVLKPGEVYNIAVRMGLDVARLPKPFQVNALNNSDWRFSSDWKQFTFRAE</sequence>
<organism evidence="1 2">
    <name type="scientific">Noviherbaspirillum galbum</name>
    <dbReference type="NCBI Taxonomy" id="2709383"/>
    <lineage>
        <taxon>Bacteria</taxon>
        <taxon>Pseudomonadati</taxon>
        <taxon>Pseudomonadota</taxon>
        <taxon>Betaproteobacteria</taxon>
        <taxon>Burkholderiales</taxon>
        <taxon>Oxalobacteraceae</taxon>
        <taxon>Noviherbaspirillum</taxon>
    </lineage>
</organism>
<name>A0A6B3SXH3_9BURK</name>
<gene>
    <name evidence="1" type="ORF">G3574_22380</name>
</gene>
<dbReference type="InterPro" id="IPR025500">
    <property type="entry name" value="DUF4390"/>
</dbReference>